<evidence type="ECO:0000256" key="5">
    <source>
        <dbReference type="ARBA" id="ARBA00023212"/>
    </source>
</evidence>
<evidence type="ECO:0008006" key="8">
    <source>
        <dbReference type="Google" id="ProtNLM"/>
    </source>
</evidence>
<dbReference type="InterPro" id="IPR027324">
    <property type="entry name" value="MAP2/MAP4/Tau"/>
</dbReference>
<dbReference type="EMBL" id="HBJA01032943">
    <property type="protein sequence ID" value="CAE0799910.1"/>
    <property type="molecule type" value="Transcribed_RNA"/>
</dbReference>
<accession>A0A7S4FKU8</accession>
<evidence type="ECO:0000256" key="2">
    <source>
        <dbReference type="ARBA" id="ARBA00022490"/>
    </source>
</evidence>
<comment type="subcellular location">
    <subcellularLocation>
        <location evidence="1">Cytoplasm</location>
        <location evidence="1">Cytoskeleton</location>
    </subcellularLocation>
</comment>
<dbReference type="GO" id="GO:0008017">
    <property type="term" value="F:microtubule binding"/>
    <property type="evidence" value="ECO:0007669"/>
    <property type="project" value="InterPro"/>
</dbReference>
<dbReference type="PANTHER" id="PTHR11501:SF18">
    <property type="entry name" value="MICROTUBULE-ASSOCIATED PROTEIN"/>
    <property type="match status" value="1"/>
</dbReference>
<dbReference type="GO" id="GO:0005856">
    <property type="term" value="C:cytoskeleton"/>
    <property type="evidence" value="ECO:0007669"/>
    <property type="project" value="UniProtKB-SubCell"/>
</dbReference>
<dbReference type="SUPFAM" id="SSF117839">
    <property type="entry name" value="WWE domain"/>
    <property type="match status" value="1"/>
</dbReference>
<evidence type="ECO:0000256" key="4">
    <source>
        <dbReference type="ARBA" id="ARBA00022737"/>
    </source>
</evidence>
<reference evidence="7" key="1">
    <citation type="submission" date="2021-01" db="EMBL/GenBank/DDBJ databases">
        <authorList>
            <person name="Corre E."/>
            <person name="Pelletier E."/>
            <person name="Niang G."/>
            <person name="Scheremetjew M."/>
            <person name="Finn R."/>
            <person name="Kale V."/>
            <person name="Holt S."/>
            <person name="Cochrane G."/>
            <person name="Meng A."/>
            <person name="Brown T."/>
            <person name="Cohen L."/>
        </authorList>
    </citation>
    <scope>NUCLEOTIDE SEQUENCE</scope>
    <source>
        <strain evidence="7">CCMP1594</strain>
    </source>
</reference>
<evidence type="ECO:0000256" key="6">
    <source>
        <dbReference type="SAM" id="MobiDB-lite"/>
    </source>
</evidence>
<evidence type="ECO:0000313" key="7">
    <source>
        <dbReference type="EMBL" id="CAE0799910.1"/>
    </source>
</evidence>
<keyword evidence="5" id="KW-0206">Cytoskeleton</keyword>
<dbReference type="PANTHER" id="PTHR11501">
    <property type="entry name" value="MICROTUBULE-ASSOCIATED PROTEIN"/>
    <property type="match status" value="1"/>
</dbReference>
<name>A0A7S4FKU8_9EUGL</name>
<keyword evidence="2" id="KW-0963">Cytoplasm</keyword>
<evidence type="ECO:0000256" key="1">
    <source>
        <dbReference type="ARBA" id="ARBA00004245"/>
    </source>
</evidence>
<gene>
    <name evidence="7" type="ORF">EGYM00163_LOCUS11031</name>
</gene>
<proteinExistence type="predicted"/>
<sequence length="635" mass="70725">MTQINEESQFRHVRRFKMRPQWEYFQPNLQKWMSFSESDVSLLQAASQSGGSEVDVDIEGIRATVQLPSMTCRLQGGVMLAVRQYAQRHDSPSMWPVPDIPNPNPSDVQRHTVRLQRTKRQLEPKIMDFSHGLADQPMARPSLHMGLGSESSMEGLGSPCHSQGRSRPARMLCIDAAQDGDDASENGCDYLQSLQKEAHYGSDDGRCCRVHRDKGQRVQDMADEGFCNGEGDNFRAPQFDSKGNLIRQLTEEGEYVDATLQRNPIAERVLRDGFCDDREFAEEDEYEDESIRVQRRAGYGQRFLELPVEEQWNSVDLVRGRCPEGPRYRALGHPRANSQPLVQVKEFMESRGTGSGKKKLKRNSVGSVSSLSSVDSRGNIKPKRIKPRVDSTSNLNHVPRGGKVKIIHKPMDFSHIAPRVDDDNLNHQPGGGDVKIVDEKLQWKAKPKVDDDNLNHQPGGGDVKIVGEKVTWKAKPKVDDDNLEHVPGGGDVKIVAEKVTWKAKPRVDDDNLDHVPGGGNVRIVDRKLSYTEKAKAKVDHNNLAHVPKGGKVKIVNETPTFRAKAKPQVDDDNLNHVPGGGKVKIVNEAPTFAAKAKPRVDDDNLNHVPGGGKVKIVNEPLAFRSKAKSKINLGK</sequence>
<dbReference type="InterPro" id="IPR037197">
    <property type="entry name" value="WWE_dom_sf"/>
</dbReference>
<dbReference type="InterPro" id="IPR001084">
    <property type="entry name" value="MAP_tubulin-bd_rpt"/>
</dbReference>
<dbReference type="GO" id="GO:0000226">
    <property type="term" value="P:microtubule cytoskeleton organization"/>
    <property type="evidence" value="ECO:0007669"/>
    <property type="project" value="TreeGrafter"/>
</dbReference>
<dbReference type="Pfam" id="PF00418">
    <property type="entry name" value="Tubulin-binding"/>
    <property type="match status" value="1"/>
</dbReference>
<feature type="region of interest" description="Disordered" evidence="6">
    <location>
        <begin position="348"/>
        <end position="400"/>
    </location>
</feature>
<dbReference type="AlphaFoldDB" id="A0A7S4FKU8"/>
<feature type="compositionally biased region" description="Low complexity" evidence="6">
    <location>
        <begin position="364"/>
        <end position="376"/>
    </location>
</feature>
<organism evidence="7">
    <name type="scientific">Eutreptiella gymnastica</name>
    <dbReference type="NCBI Taxonomy" id="73025"/>
    <lineage>
        <taxon>Eukaryota</taxon>
        <taxon>Discoba</taxon>
        <taxon>Euglenozoa</taxon>
        <taxon>Euglenida</taxon>
        <taxon>Spirocuta</taxon>
        <taxon>Euglenophyceae</taxon>
        <taxon>Eutreptiales</taxon>
        <taxon>Eutreptiaceae</taxon>
        <taxon>Eutreptiella</taxon>
    </lineage>
</organism>
<keyword evidence="4" id="KW-0677">Repeat</keyword>
<protein>
    <recommendedName>
        <fullName evidence="8">Microtubule-associated protein</fullName>
    </recommendedName>
</protein>
<keyword evidence="3" id="KW-0597">Phosphoprotein</keyword>
<evidence type="ECO:0000256" key="3">
    <source>
        <dbReference type="ARBA" id="ARBA00022553"/>
    </source>
</evidence>